<evidence type="ECO:0000259" key="1">
    <source>
        <dbReference type="Pfam" id="PF00534"/>
    </source>
</evidence>
<dbReference type="KEGG" id="scv:A4G25_09665"/>
<dbReference type="EMBL" id="CP068073">
    <property type="protein sequence ID" value="QQS82026.1"/>
    <property type="molecule type" value="Genomic_DNA"/>
</dbReference>
<evidence type="ECO:0000313" key="3">
    <source>
        <dbReference type="Proteomes" id="UP000595942"/>
    </source>
</evidence>
<evidence type="ECO:0000313" key="2">
    <source>
        <dbReference type="EMBL" id="QQS82026.1"/>
    </source>
</evidence>
<dbReference type="SUPFAM" id="SSF53756">
    <property type="entry name" value="UDP-Glycosyltransferase/glycogen phosphorylase"/>
    <property type="match status" value="1"/>
</dbReference>
<dbReference type="Gene3D" id="3.40.50.2000">
    <property type="entry name" value="Glycogen Phosphorylase B"/>
    <property type="match status" value="2"/>
</dbReference>
<dbReference type="InterPro" id="IPR001296">
    <property type="entry name" value="Glyco_trans_1"/>
</dbReference>
<organism evidence="2 3">
    <name type="scientific">Staphylococcus condimenti</name>
    <dbReference type="NCBI Taxonomy" id="70255"/>
    <lineage>
        <taxon>Bacteria</taxon>
        <taxon>Bacillati</taxon>
        <taxon>Bacillota</taxon>
        <taxon>Bacilli</taxon>
        <taxon>Bacillales</taxon>
        <taxon>Staphylococcaceae</taxon>
        <taxon>Staphylococcus</taxon>
    </lineage>
</organism>
<dbReference type="CDD" id="cd03811">
    <property type="entry name" value="GT4_GT28_WabH-like"/>
    <property type="match status" value="1"/>
</dbReference>
<feature type="domain" description="Glycosyl transferase family 1" evidence="1">
    <location>
        <begin position="581"/>
        <end position="733"/>
    </location>
</feature>
<dbReference type="GO" id="GO:0016757">
    <property type="term" value="F:glycosyltransferase activity"/>
    <property type="evidence" value="ECO:0007669"/>
    <property type="project" value="InterPro"/>
</dbReference>
<dbReference type="Proteomes" id="UP000595942">
    <property type="component" value="Chromosome"/>
</dbReference>
<dbReference type="AlphaFoldDB" id="A0AB37GYI7"/>
<protein>
    <submittedName>
        <fullName evidence="2">Glycosyltransferase</fullName>
    </submittedName>
</protein>
<proteinExistence type="predicted"/>
<dbReference type="RefSeq" id="WP_052766769.1">
    <property type="nucleotide sequence ID" value="NZ_CP015114.1"/>
</dbReference>
<keyword evidence="3" id="KW-1185">Reference proteome</keyword>
<dbReference type="InterPro" id="IPR043149">
    <property type="entry name" value="TagF_N"/>
</dbReference>
<reference evidence="2 3" key="1">
    <citation type="submission" date="2021-01" db="EMBL/GenBank/DDBJ databases">
        <title>FDA dAtabase for Regulatory Grade micrObial Sequences (FDA-ARGOS): Supporting development and validation of Infectious Disease Dx tests.</title>
        <authorList>
            <person name="Sproer C."/>
            <person name="Gronow S."/>
            <person name="Severitt S."/>
            <person name="Schroder I."/>
            <person name="Tallon L."/>
            <person name="Sadzewicz L."/>
            <person name="Zhao X."/>
            <person name="Boylan J."/>
            <person name="Ott S."/>
            <person name="Bowen H."/>
            <person name="Vavikolanu K."/>
            <person name="Mehta A."/>
            <person name="Aluvathingal J."/>
            <person name="Nadendla S."/>
            <person name="Lowell S."/>
            <person name="Myers T."/>
            <person name="Yan Y."/>
            <person name="Sichtig H."/>
        </authorList>
    </citation>
    <scope>NUCLEOTIDE SEQUENCE [LARGE SCALE GENOMIC DNA]</scope>
    <source>
        <strain evidence="2 3">FDAARGOS_1148</strain>
    </source>
</reference>
<dbReference type="Pfam" id="PF00534">
    <property type="entry name" value="Glycos_transf_1"/>
    <property type="match status" value="1"/>
</dbReference>
<dbReference type="Gene3D" id="3.40.50.11820">
    <property type="match status" value="1"/>
</dbReference>
<dbReference type="PANTHER" id="PTHR12526:SF630">
    <property type="entry name" value="GLYCOSYLTRANSFERASE"/>
    <property type="match status" value="1"/>
</dbReference>
<sequence>MSKLNTLKKILLKQKQELEKPIVKYKQEENFKNAVDFATLFNNKSLKKNQIVVAINSLPNNQELVLIRELQQKYSNKKVYIAIKDDVEIGDGFKELNIVKFSDSAFLNLLATSKYIISNTILPTFYIRDDRQILIQTSDCITKEFDQEYQFDREKIRIQHSLFQASHLLFKTENEVDKYLPLFNLKGIFEGHVYSDANFYIKQKNSKIYQSFILLNNIYSNSQISKILSKADEALSDYYIVAHPEVYEYYSEIEELKYLLVSQDNPNETLNFDESIIMSDKETDFIGKENIYYHIDEENELYFMQTDKRLFQPNFDIIFNIINKKEENFFKVSNGKINIIMYCGGFLPNGITSSAINLSHSINYDKYNLIIVEKGQINDVMKYNMERINTKANLVFRIGQSNTTFNEYRKNQFITQRRGYREFLGKRDFKNFSNRELKRLLGNINLDVAVDFSGYVPFWTSIFAFADINKKVVYQHNDLLAETQKKIQGQYKHKYILPRVFSLYKFYDKVLSVSEPLKELNAKNLKKYANYNQFDFVNNIINFNDILSKLSNKDRELIISNSEEDIYLLKQMKDVSIVEIENKQYEGIKLVTIGRLSPEKDHEKLFRAVKKFKDKNPGISIQLEVLGSGVLYSELQELIVDLGLQNSVYLLGQVNNPYQYLERCDCFVLSSNHEGQPMVLLEALSIGKPIIATDITGNRSVLDGTNGLLVENSTSGLVEGLEKYAQNLVKDNHEFNINDYNKAAIQMFYSKISN</sequence>
<dbReference type="PANTHER" id="PTHR12526">
    <property type="entry name" value="GLYCOSYLTRANSFERASE"/>
    <property type="match status" value="1"/>
</dbReference>
<gene>
    <name evidence="2" type="ORF">I6J05_08835</name>
</gene>
<accession>A0AB37GYI7</accession>
<name>A0AB37GYI7_9STAP</name>